<proteinExistence type="inferred from homology"/>
<comment type="caution">
    <text evidence="7">The sequence shown here is derived from an EMBL/GenBank/DDBJ whole genome shotgun (WGS) entry which is preliminary data.</text>
</comment>
<evidence type="ECO:0000313" key="7">
    <source>
        <dbReference type="EMBL" id="MFC3811735.1"/>
    </source>
</evidence>
<dbReference type="EMBL" id="JBHRYQ010000001">
    <property type="protein sequence ID" value="MFC3811735.1"/>
    <property type="molecule type" value="Genomic_DNA"/>
</dbReference>
<organism evidence="7 8">
    <name type="scientific">Lacihabitans lacunae</name>
    <dbReference type="NCBI Taxonomy" id="1028214"/>
    <lineage>
        <taxon>Bacteria</taxon>
        <taxon>Pseudomonadati</taxon>
        <taxon>Bacteroidota</taxon>
        <taxon>Cytophagia</taxon>
        <taxon>Cytophagales</taxon>
        <taxon>Leadbetterellaceae</taxon>
        <taxon>Lacihabitans</taxon>
    </lineage>
</organism>
<feature type="domain" description="Rod shape-determining protein MreC beta-barrel core" evidence="6">
    <location>
        <begin position="112"/>
        <end position="266"/>
    </location>
</feature>
<keyword evidence="3" id="KW-0133">Cell shape</keyword>
<evidence type="ECO:0000256" key="3">
    <source>
        <dbReference type="ARBA" id="ARBA00022960"/>
    </source>
</evidence>
<dbReference type="InterPro" id="IPR055342">
    <property type="entry name" value="MreC_beta-barrel_core"/>
</dbReference>
<dbReference type="Pfam" id="PF04085">
    <property type="entry name" value="MreC"/>
    <property type="match status" value="1"/>
</dbReference>
<dbReference type="Proteomes" id="UP001595616">
    <property type="component" value="Unassembled WGS sequence"/>
</dbReference>
<keyword evidence="8" id="KW-1185">Reference proteome</keyword>
<dbReference type="InterPro" id="IPR007221">
    <property type="entry name" value="MreC"/>
</dbReference>
<evidence type="ECO:0000256" key="2">
    <source>
        <dbReference type="ARBA" id="ARBA00013855"/>
    </source>
</evidence>
<dbReference type="RefSeq" id="WP_379838578.1">
    <property type="nucleotide sequence ID" value="NZ_JBHRYQ010000001.1"/>
</dbReference>
<evidence type="ECO:0000256" key="1">
    <source>
        <dbReference type="ARBA" id="ARBA00009369"/>
    </source>
</evidence>
<reference evidence="8" key="1">
    <citation type="journal article" date="2019" name="Int. J. Syst. Evol. Microbiol.">
        <title>The Global Catalogue of Microorganisms (GCM) 10K type strain sequencing project: providing services to taxonomists for standard genome sequencing and annotation.</title>
        <authorList>
            <consortium name="The Broad Institute Genomics Platform"/>
            <consortium name="The Broad Institute Genome Sequencing Center for Infectious Disease"/>
            <person name="Wu L."/>
            <person name="Ma J."/>
        </authorList>
    </citation>
    <scope>NUCLEOTIDE SEQUENCE [LARGE SCALE GENOMIC DNA]</scope>
    <source>
        <strain evidence="8">CECT 7956</strain>
    </source>
</reference>
<dbReference type="NCBIfam" id="NF010532">
    <property type="entry name" value="PRK13922.9-3"/>
    <property type="match status" value="1"/>
</dbReference>
<dbReference type="Gene3D" id="2.40.10.350">
    <property type="entry name" value="Rod shape-determining protein MreC, domain 2"/>
    <property type="match status" value="1"/>
</dbReference>
<protein>
    <recommendedName>
        <fullName evidence="2">Cell shape-determining protein MreC</fullName>
    </recommendedName>
    <alternativeName>
        <fullName evidence="4">Cell shape protein MreC</fullName>
    </alternativeName>
</protein>
<comment type="similarity">
    <text evidence="1">Belongs to the MreC family.</text>
</comment>
<keyword evidence="5" id="KW-1133">Transmembrane helix</keyword>
<evidence type="ECO:0000256" key="4">
    <source>
        <dbReference type="ARBA" id="ARBA00032089"/>
    </source>
</evidence>
<evidence type="ECO:0000313" key="8">
    <source>
        <dbReference type="Proteomes" id="UP001595616"/>
    </source>
</evidence>
<sequence length="284" mass="31896">MSQLFGILYKLRNLFLFIFLQIISFYLIGKNNLYWDVTFFNTTNTMVAKSLQISANVKEFMSLGTVNDQLAKENIKLRTELSKSQELLALNQTGYKPDSTLASRYDYTVAKVISNTVNLTDNYITIDKGTADGVKAGMGVICPQGVVGQVMSCGEHYSRVYSILHSSFTISSEVQNRKLRANNQTALGIGKWNGNSPKMIKLTTIDRFKPIYKNDTVLTSMQNAIFPPKIMVGKISKISSISSEAFYNIDVKLSTDFNNLVYVYVVNNKLLDQQKAVEVENPIQ</sequence>
<dbReference type="PANTHER" id="PTHR34138">
    <property type="entry name" value="CELL SHAPE-DETERMINING PROTEIN MREC"/>
    <property type="match status" value="1"/>
</dbReference>
<accession>A0ABV7YZJ6</accession>
<feature type="transmembrane region" description="Helical" evidence="5">
    <location>
        <begin position="12"/>
        <end position="29"/>
    </location>
</feature>
<keyword evidence="5" id="KW-0812">Transmembrane</keyword>
<name>A0ABV7YZJ6_9BACT</name>
<evidence type="ECO:0000259" key="6">
    <source>
        <dbReference type="Pfam" id="PF04085"/>
    </source>
</evidence>
<dbReference type="PANTHER" id="PTHR34138:SF1">
    <property type="entry name" value="CELL SHAPE-DETERMINING PROTEIN MREC"/>
    <property type="match status" value="1"/>
</dbReference>
<dbReference type="InterPro" id="IPR042175">
    <property type="entry name" value="Cell/Rod_MreC_2"/>
</dbReference>
<dbReference type="InterPro" id="IPR042177">
    <property type="entry name" value="Cell/Rod_1"/>
</dbReference>
<dbReference type="Gene3D" id="2.40.10.340">
    <property type="entry name" value="Rod shape-determining protein MreC, domain 1"/>
    <property type="match status" value="1"/>
</dbReference>
<keyword evidence="5" id="KW-0472">Membrane</keyword>
<gene>
    <name evidence="7" type="primary">mreC</name>
    <name evidence="7" type="ORF">ACFOOI_13815</name>
</gene>
<evidence type="ECO:0000256" key="5">
    <source>
        <dbReference type="SAM" id="Phobius"/>
    </source>
</evidence>